<accession>A0ABW4K2Z7</accession>
<comment type="caution">
    <text evidence="1">The sequence shown here is derived from an EMBL/GenBank/DDBJ whole genome shotgun (WGS) entry which is preliminary data.</text>
</comment>
<evidence type="ECO:0000313" key="2">
    <source>
        <dbReference type="Proteomes" id="UP001597308"/>
    </source>
</evidence>
<reference evidence="2" key="1">
    <citation type="journal article" date="2019" name="Int. J. Syst. Evol. Microbiol.">
        <title>The Global Catalogue of Microorganisms (GCM) 10K type strain sequencing project: providing services to taxonomists for standard genome sequencing and annotation.</title>
        <authorList>
            <consortium name="The Broad Institute Genomics Platform"/>
            <consortium name="The Broad Institute Genome Sequencing Center for Infectious Disease"/>
            <person name="Wu L."/>
            <person name="Ma J."/>
        </authorList>
    </citation>
    <scope>NUCLEOTIDE SEQUENCE [LARGE SCALE GENOMIC DNA]</scope>
    <source>
        <strain evidence="2">KCTC 23707</strain>
    </source>
</reference>
<proteinExistence type="predicted"/>
<organism evidence="1 2">
    <name type="scientific">Methylopila henanensis</name>
    <dbReference type="NCBI Taxonomy" id="873516"/>
    <lineage>
        <taxon>Bacteria</taxon>
        <taxon>Pseudomonadati</taxon>
        <taxon>Pseudomonadota</taxon>
        <taxon>Alphaproteobacteria</taxon>
        <taxon>Hyphomicrobiales</taxon>
        <taxon>Methylopilaceae</taxon>
        <taxon>Methylopila</taxon>
    </lineage>
</organism>
<evidence type="ECO:0000313" key="1">
    <source>
        <dbReference type="EMBL" id="MFD1702019.1"/>
    </source>
</evidence>
<keyword evidence="2" id="KW-1185">Reference proteome</keyword>
<gene>
    <name evidence="1" type="ORF">ACFSCV_03285</name>
</gene>
<dbReference type="Proteomes" id="UP001597308">
    <property type="component" value="Unassembled WGS sequence"/>
</dbReference>
<sequence length="99" mass="10189">MALMSAVVRSDGTLVRAEGAESSAVVSASHQYEVIFGRDVTACAYSVDVGGWETAGTPPRGVAAVIGRAGNVRGVFVETFSVDGTALPLGFHVLVFCGR</sequence>
<name>A0ABW4K2Z7_9HYPH</name>
<dbReference type="RefSeq" id="WP_378796976.1">
    <property type="nucleotide sequence ID" value="NZ_JBHUER010000002.1"/>
</dbReference>
<dbReference type="EMBL" id="JBHUER010000002">
    <property type="protein sequence ID" value="MFD1702019.1"/>
    <property type="molecule type" value="Genomic_DNA"/>
</dbReference>
<protein>
    <submittedName>
        <fullName evidence="1">Uncharacterized protein</fullName>
    </submittedName>
</protein>